<dbReference type="EMBL" id="AACS02000006">
    <property type="protein sequence ID" value="EAU83904.2"/>
    <property type="molecule type" value="Genomic_DNA"/>
</dbReference>
<reference evidence="1 2" key="1">
    <citation type="journal article" date="2010" name="Proc. Natl. Acad. Sci. U.S.A.">
        <title>Insights into evolution of multicellular fungi from the assembled chromosomes of the mushroom Coprinopsis cinerea (Coprinus cinereus).</title>
        <authorList>
            <person name="Stajich J.E."/>
            <person name="Wilke S.K."/>
            <person name="Ahren D."/>
            <person name="Au C.H."/>
            <person name="Birren B.W."/>
            <person name="Borodovsky M."/>
            <person name="Burns C."/>
            <person name="Canback B."/>
            <person name="Casselton L.A."/>
            <person name="Cheng C.K."/>
            <person name="Deng J."/>
            <person name="Dietrich F.S."/>
            <person name="Fargo D.C."/>
            <person name="Farman M.L."/>
            <person name="Gathman A.C."/>
            <person name="Goldberg J."/>
            <person name="Guigo R."/>
            <person name="Hoegger P.J."/>
            <person name="Hooker J.B."/>
            <person name="Huggins A."/>
            <person name="James T.Y."/>
            <person name="Kamada T."/>
            <person name="Kilaru S."/>
            <person name="Kodira C."/>
            <person name="Kues U."/>
            <person name="Kupfer D."/>
            <person name="Kwan H.S."/>
            <person name="Lomsadze A."/>
            <person name="Li W."/>
            <person name="Lilly W.W."/>
            <person name="Ma L.J."/>
            <person name="Mackey A.J."/>
            <person name="Manning G."/>
            <person name="Martin F."/>
            <person name="Muraguchi H."/>
            <person name="Natvig D.O."/>
            <person name="Palmerini H."/>
            <person name="Ramesh M.A."/>
            <person name="Rehmeyer C.J."/>
            <person name="Roe B.A."/>
            <person name="Shenoy N."/>
            <person name="Stanke M."/>
            <person name="Ter-Hovhannisyan V."/>
            <person name="Tunlid A."/>
            <person name="Velagapudi R."/>
            <person name="Vision T.J."/>
            <person name="Zeng Q."/>
            <person name="Zolan M.E."/>
            <person name="Pukkila P.J."/>
        </authorList>
    </citation>
    <scope>NUCLEOTIDE SEQUENCE [LARGE SCALE GENOMIC DNA]</scope>
    <source>
        <strain evidence="2">Okayama-7 / 130 / ATCC MYA-4618 / FGSC 9003</strain>
    </source>
</reference>
<dbReference type="Proteomes" id="UP000001861">
    <property type="component" value="Unassembled WGS sequence"/>
</dbReference>
<gene>
    <name evidence="1" type="ORF">CC1G_10309</name>
</gene>
<dbReference type="RefSeq" id="XP_001837888.2">
    <property type="nucleotide sequence ID" value="XM_001837836.2"/>
</dbReference>
<dbReference type="VEuPathDB" id="FungiDB:CC1G_10309"/>
<dbReference type="AlphaFoldDB" id="A8P0H2"/>
<protein>
    <submittedName>
        <fullName evidence="1">Uncharacterized protein</fullName>
    </submittedName>
</protein>
<dbReference type="InParanoid" id="A8P0H2"/>
<dbReference type="OrthoDB" id="3020703at2759"/>
<organism evidence="1 2">
    <name type="scientific">Coprinopsis cinerea (strain Okayama-7 / 130 / ATCC MYA-4618 / FGSC 9003)</name>
    <name type="common">Inky cap fungus</name>
    <name type="synonym">Hormographiella aspergillata</name>
    <dbReference type="NCBI Taxonomy" id="240176"/>
    <lineage>
        <taxon>Eukaryota</taxon>
        <taxon>Fungi</taxon>
        <taxon>Dikarya</taxon>
        <taxon>Basidiomycota</taxon>
        <taxon>Agaricomycotina</taxon>
        <taxon>Agaricomycetes</taxon>
        <taxon>Agaricomycetidae</taxon>
        <taxon>Agaricales</taxon>
        <taxon>Agaricineae</taxon>
        <taxon>Psathyrellaceae</taxon>
        <taxon>Coprinopsis</taxon>
    </lineage>
</organism>
<accession>A8P0H2</accession>
<dbReference type="HOGENOM" id="CLU_2108887_0_0_1"/>
<keyword evidence="2" id="KW-1185">Reference proteome</keyword>
<dbReference type="KEGG" id="cci:CC1G_10309"/>
<comment type="caution">
    <text evidence="1">The sequence shown here is derived from an EMBL/GenBank/DDBJ whole genome shotgun (WGS) entry which is preliminary data.</text>
</comment>
<name>A8P0H2_COPC7</name>
<sequence>MGASPIWIHHPCRLHPERRAPVGLGTLPFHFAWRSCPGIAAVALGQGRGRLHGLPPRTRDTKLSSTSRTWCLFEMRCITQGGQGQYRGAPFQFSINPNAGECGGYGSSRVAPTTA</sequence>
<evidence type="ECO:0000313" key="2">
    <source>
        <dbReference type="Proteomes" id="UP000001861"/>
    </source>
</evidence>
<evidence type="ECO:0000313" key="1">
    <source>
        <dbReference type="EMBL" id="EAU83904.2"/>
    </source>
</evidence>
<proteinExistence type="predicted"/>
<dbReference type="GeneID" id="6014448"/>